<evidence type="ECO:0000256" key="8">
    <source>
        <dbReference type="ARBA" id="ARBA00023136"/>
    </source>
</evidence>
<keyword evidence="4 13" id="KW-0479">Metal-binding</keyword>
<evidence type="ECO:0000313" key="17">
    <source>
        <dbReference type="Proteomes" id="UP000298416"/>
    </source>
</evidence>
<accession>A0A8X8XZ26</accession>
<keyword evidence="5 14" id="KW-0560">Oxidoreductase</keyword>
<dbReference type="SUPFAM" id="SSF48264">
    <property type="entry name" value="Cytochrome P450"/>
    <property type="match status" value="1"/>
</dbReference>
<gene>
    <name evidence="16" type="ORF">SASPL_118256</name>
</gene>
<dbReference type="InterPro" id="IPR050651">
    <property type="entry name" value="Plant_Cytochrome_P450_Monoox"/>
</dbReference>
<dbReference type="InterPro" id="IPR017972">
    <property type="entry name" value="Cyt_P450_CS"/>
</dbReference>
<evidence type="ECO:0000256" key="14">
    <source>
        <dbReference type="RuleBase" id="RU000461"/>
    </source>
</evidence>
<comment type="cofactor">
    <cofactor evidence="13">
        <name>heme</name>
        <dbReference type="ChEBI" id="CHEBI:30413"/>
    </cofactor>
</comment>
<evidence type="ECO:0000256" key="9">
    <source>
        <dbReference type="ARBA" id="ARBA00052022"/>
    </source>
</evidence>
<comment type="catalytic activity">
    <reaction evidence="10">
        <text>(+)-piperitol + reduced [NADPH--hemoprotein reductase] + O2 = (+)-sesamin + oxidized [NADPH--hemoprotein reductase] + 2 H2O + H(+)</text>
        <dbReference type="Rhea" id="RHEA:56780"/>
        <dbReference type="Rhea" id="RHEA-COMP:11964"/>
        <dbReference type="Rhea" id="RHEA-COMP:11965"/>
        <dbReference type="ChEBI" id="CHEBI:15377"/>
        <dbReference type="ChEBI" id="CHEBI:15378"/>
        <dbReference type="ChEBI" id="CHEBI:15379"/>
        <dbReference type="ChEBI" id="CHEBI:57618"/>
        <dbReference type="ChEBI" id="CHEBI:58210"/>
        <dbReference type="ChEBI" id="CHEBI:66470"/>
        <dbReference type="ChEBI" id="CHEBI:141003"/>
        <dbReference type="EC" id="1.14.19.74"/>
    </reaction>
    <physiologicalReaction direction="left-to-right" evidence="10">
        <dbReference type="Rhea" id="RHEA:56781"/>
    </physiologicalReaction>
</comment>
<evidence type="ECO:0000256" key="10">
    <source>
        <dbReference type="ARBA" id="ARBA00052057"/>
    </source>
</evidence>
<sequence length="490" mass="55678">MQLQIQSNQKMELPLIFSITLTILLSIFLISKRSRHRRRLPPSPAVALPIIGHLHLLKQPLHRTFHRLSQSTGPIFSLKLGLRRAVVVSSPPLVEECFTKNDVVLANRPNIIIDEYIGYNHSTMSGAPYGELWRSLRRIAAQEVLSGARLTAFAEIRQDEGFSEVELRPRLLKLSFNNMMRMLAAKRLDEESEEGRRLRRIINKVFEMAQASNPQDFLPFLQWIDYGGFTKKVAALAEEMDELFQELVDERRREKRNSMIGHLLELQRSEPEFYSDITIKGLLMSLLFGGTDTSAITIEWAMSLLLNHPHILKKAREELETKIGHNRLVVEEDLSNLPYLHNIILETFRLFPAGPLLVPHVSSSDCKVGGYDILSGTLVFVNAWAIHRDPALWQDAVSFNPERFEGVEAEAHNLMPFGTGRRACPGVGLAQRFVGLTLAAMVQCFEWERVGLEEVDLGEGDGLTMPKVVPLRAMCRPMEIMNKFVDECVH</sequence>
<reference evidence="16" key="2">
    <citation type="submission" date="2020-08" db="EMBL/GenBank/DDBJ databases">
        <title>Plant Genome Project.</title>
        <authorList>
            <person name="Zhang R.-G."/>
        </authorList>
    </citation>
    <scope>NUCLEOTIDE SEQUENCE</scope>
    <source>
        <strain evidence="16">Huo1</strain>
        <tissue evidence="16">Leaf</tissue>
    </source>
</reference>
<evidence type="ECO:0000256" key="3">
    <source>
        <dbReference type="ARBA" id="ARBA00022617"/>
    </source>
</evidence>
<dbReference type="GO" id="GO:0016114">
    <property type="term" value="P:terpenoid biosynthetic process"/>
    <property type="evidence" value="ECO:0007669"/>
    <property type="project" value="UniProtKB-ARBA"/>
</dbReference>
<evidence type="ECO:0000256" key="13">
    <source>
        <dbReference type="PIRSR" id="PIRSR602401-1"/>
    </source>
</evidence>
<dbReference type="Gene3D" id="1.10.630.10">
    <property type="entry name" value="Cytochrome P450"/>
    <property type="match status" value="1"/>
</dbReference>
<evidence type="ECO:0000256" key="11">
    <source>
        <dbReference type="ARBA" id="ARBA00056759"/>
    </source>
</evidence>
<dbReference type="FunFam" id="1.10.630.10:FF:000023">
    <property type="entry name" value="Cytochrome P450 family protein"/>
    <property type="match status" value="1"/>
</dbReference>
<keyword evidence="15" id="KW-1133">Transmembrane helix</keyword>
<evidence type="ECO:0000256" key="1">
    <source>
        <dbReference type="ARBA" id="ARBA00004167"/>
    </source>
</evidence>
<reference evidence="16" key="1">
    <citation type="submission" date="2018-01" db="EMBL/GenBank/DDBJ databases">
        <authorList>
            <person name="Mao J.F."/>
        </authorList>
    </citation>
    <scope>NUCLEOTIDE SEQUENCE</scope>
    <source>
        <strain evidence="16">Huo1</strain>
        <tissue evidence="16">Leaf</tissue>
    </source>
</reference>
<keyword evidence="3 13" id="KW-0349">Heme</keyword>
<evidence type="ECO:0000256" key="4">
    <source>
        <dbReference type="ARBA" id="ARBA00022723"/>
    </source>
</evidence>
<dbReference type="PRINTS" id="PR00385">
    <property type="entry name" value="P450"/>
</dbReference>
<name>A0A8X8XZ26_SALSN</name>
<comment type="similarity">
    <text evidence="2 14">Belongs to the cytochrome P450 family.</text>
</comment>
<protein>
    <recommendedName>
        <fullName evidence="12">(+)-piperitol/(+)-sesamin synthase</fullName>
        <ecNumber evidence="12">1.14.19.74</ecNumber>
    </recommendedName>
</protein>
<dbReference type="EC" id="1.14.19.74" evidence="12"/>
<dbReference type="CDD" id="cd20653">
    <property type="entry name" value="CYP81"/>
    <property type="match status" value="1"/>
</dbReference>
<dbReference type="Pfam" id="PF00067">
    <property type="entry name" value="p450"/>
    <property type="match status" value="1"/>
</dbReference>
<comment type="caution">
    <text evidence="16">The sequence shown here is derived from an EMBL/GenBank/DDBJ whole genome shotgun (WGS) entry which is preliminary data.</text>
</comment>
<evidence type="ECO:0000256" key="12">
    <source>
        <dbReference type="ARBA" id="ARBA00066876"/>
    </source>
</evidence>
<evidence type="ECO:0000256" key="5">
    <source>
        <dbReference type="ARBA" id="ARBA00023002"/>
    </source>
</evidence>
<evidence type="ECO:0000256" key="15">
    <source>
        <dbReference type="SAM" id="Phobius"/>
    </source>
</evidence>
<evidence type="ECO:0000313" key="16">
    <source>
        <dbReference type="EMBL" id="KAG6421699.1"/>
    </source>
</evidence>
<dbReference type="GO" id="GO:0016020">
    <property type="term" value="C:membrane"/>
    <property type="evidence" value="ECO:0007669"/>
    <property type="project" value="UniProtKB-SubCell"/>
</dbReference>
<comment type="catalytic activity">
    <reaction evidence="9">
        <text>(+)-pinoresinol + reduced [NADPH--hemoprotein reductase] + O2 = (+)-piperitol + oxidized [NADPH--hemoprotein reductase] + 2 H2O + H(+)</text>
        <dbReference type="Rhea" id="RHEA:56776"/>
        <dbReference type="Rhea" id="RHEA-COMP:11964"/>
        <dbReference type="Rhea" id="RHEA-COMP:11965"/>
        <dbReference type="ChEBI" id="CHEBI:40"/>
        <dbReference type="ChEBI" id="CHEBI:15377"/>
        <dbReference type="ChEBI" id="CHEBI:15378"/>
        <dbReference type="ChEBI" id="CHEBI:15379"/>
        <dbReference type="ChEBI" id="CHEBI:57618"/>
        <dbReference type="ChEBI" id="CHEBI:58210"/>
        <dbReference type="ChEBI" id="CHEBI:141003"/>
        <dbReference type="EC" id="1.14.19.74"/>
    </reaction>
    <physiologicalReaction direction="left-to-right" evidence="9">
        <dbReference type="Rhea" id="RHEA:56777"/>
    </physiologicalReaction>
</comment>
<dbReference type="PANTHER" id="PTHR47947">
    <property type="entry name" value="CYTOCHROME P450 82C3-RELATED"/>
    <property type="match status" value="1"/>
</dbReference>
<dbReference type="PROSITE" id="PS00086">
    <property type="entry name" value="CYTOCHROME_P450"/>
    <property type="match status" value="1"/>
</dbReference>
<dbReference type="AlphaFoldDB" id="A0A8X8XZ26"/>
<dbReference type="GO" id="GO:0016712">
    <property type="term" value="F:oxidoreductase activity, acting on paired donors, with incorporation or reduction of molecular oxygen, reduced flavin or flavoprotein as one donor, and incorporation of one atom of oxygen"/>
    <property type="evidence" value="ECO:0007669"/>
    <property type="project" value="UniProtKB-ARBA"/>
</dbReference>
<feature type="binding site" description="axial binding residue" evidence="13">
    <location>
        <position position="424"/>
    </location>
    <ligand>
        <name>heme</name>
        <dbReference type="ChEBI" id="CHEBI:30413"/>
    </ligand>
    <ligandPart>
        <name>Fe</name>
        <dbReference type="ChEBI" id="CHEBI:18248"/>
    </ligandPart>
</feature>
<proteinExistence type="inferred from homology"/>
<keyword evidence="7 14" id="KW-0503">Monooxygenase</keyword>
<keyword evidence="15" id="KW-0812">Transmembrane</keyword>
<comment type="function">
    <text evidence="11">Involved in the biosynthesis of (+)-sesamin, a furofuran class lignan. Functions in a dual catalytic mode. Catalyzes the synthesis of (+)-sesamin from (+)- pinoresinol by formation of two successive methylenedioxy bridges on (+)-pinoresinol and (+)-piperitol, respectively.</text>
</comment>
<keyword evidence="17" id="KW-1185">Reference proteome</keyword>
<keyword evidence="8 15" id="KW-0472">Membrane</keyword>
<evidence type="ECO:0000256" key="7">
    <source>
        <dbReference type="ARBA" id="ARBA00023033"/>
    </source>
</evidence>
<dbReference type="GO" id="GO:0005506">
    <property type="term" value="F:iron ion binding"/>
    <property type="evidence" value="ECO:0007669"/>
    <property type="project" value="InterPro"/>
</dbReference>
<evidence type="ECO:0000256" key="6">
    <source>
        <dbReference type="ARBA" id="ARBA00023004"/>
    </source>
</evidence>
<dbReference type="InterPro" id="IPR001128">
    <property type="entry name" value="Cyt_P450"/>
</dbReference>
<dbReference type="InterPro" id="IPR036396">
    <property type="entry name" value="Cyt_P450_sf"/>
</dbReference>
<keyword evidence="6 13" id="KW-0408">Iron</keyword>
<dbReference type="InterPro" id="IPR002401">
    <property type="entry name" value="Cyt_P450_E_grp-I"/>
</dbReference>
<comment type="subcellular location">
    <subcellularLocation>
        <location evidence="1">Membrane</location>
        <topology evidence="1">Single-pass membrane protein</topology>
    </subcellularLocation>
</comment>
<organism evidence="16">
    <name type="scientific">Salvia splendens</name>
    <name type="common">Scarlet sage</name>
    <dbReference type="NCBI Taxonomy" id="180675"/>
    <lineage>
        <taxon>Eukaryota</taxon>
        <taxon>Viridiplantae</taxon>
        <taxon>Streptophyta</taxon>
        <taxon>Embryophyta</taxon>
        <taxon>Tracheophyta</taxon>
        <taxon>Spermatophyta</taxon>
        <taxon>Magnoliopsida</taxon>
        <taxon>eudicotyledons</taxon>
        <taxon>Gunneridae</taxon>
        <taxon>Pentapetalae</taxon>
        <taxon>asterids</taxon>
        <taxon>lamiids</taxon>
        <taxon>Lamiales</taxon>
        <taxon>Lamiaceae</taxon>
        <taxon>Nepetoideae</taxon>
        <taxon>Mentheae</taxon>
        <taxon>Salviinae</taxon>
        <taxon>Salvia</taxon>
        <taxon>Salvia subgen. Calosphace</taxon>
        <taxon>core Calosphace</taxon>
    </lineage>
</organism>
<dbReference type="PANTHER" id="PTHR47947:SF57">
    <property type="entry name" value="CYTOCHROME P450 81F3-LIKE"/>
    <property type="match status" value="1"/>
</dbReference>
<feature type="transmembrane region" description="Helical" evidence="15">
    <location>
        <begin position="13"/>
        <end position="30"/>
    </location>
</feature>
<dbReference type="GO" id="GO:0020037">
    <property type="term" value="F:heme binding"/>
    <property type="evidence" value="ECO:0007669"/>
    <property type="project" value="InterPro"/>
</dbReference>
<dbReference type="PRINTS" id="PR00463">
    <property type="entry name" value="EP450I"/>
</dbReference>
<evidence type="ECO:0000256" key="2">
    <source>
        <dbReference type="ARBA" id="ARBA00010617"/>
    </source>
</evidence>
<dbReference type="EMBL" id="PNBA02000006">
    <property type="protein sequence ID" value="KAG6421699.1"/>
    <property type="molecule type" value="Genomic_DNA"/>
</dbReference>
<dbReference type="Proteomes" id="UP000298416">
    <property type="component" value="Unassembled WGS sequence"/>
</dbReference>
<dbReference type="GO" id="GO:0102915">
    <property type="term" value="F:piperitol synthase activity"/>
    <property type="evidence" value="ECO:0007669"/>
    <property type="project" value="UniProtKB-EC"/>
</dbReference>